<dbReference type="Proteomes" id="UP000614601">
    <property type="component" value="Unassembled WGS sequence"/>
</dbReference>
<gene>
    <name evidence="3" type="ORF">BOKJ2_LOCUS1895</name>
</gene>
<accession>A0A811JVV4</accession>
<comment type="caution">
    <text evidence="3">The sequence shown here is derived from an EMBL/GenBank/DDBJ whole genome shotgun (WGS) entry which is preliminary data.</text>
</comment>
<keyword evidence="2" id="KW-0732">Signal</keyword>
<dbReference type="EMBL" id="CAJFCW020000001">
    <property type="protein sequence ID" value="CAG9084783.1"/>
    <property type="molecule type" value="Genomic_DNA"/>
</dbReference>
<evidence type="ECO:0000256" key="2">
    <source>
        <dbReference type="SAM" id="SignalP"/>
    </source>
</evidence>
<evidence type="ECO:0000256" key="1">
    <source>
        <dbReference type="SAM" id="MobiDB-lite"/>
    </source>
</evidence>
<protein>
    <submittedName>
        <fullName evidence="3">Uncharacterized protein</fullName>
    </submittedName>
</protein>
<name>A0A811JVV4_9BILA</name>
<proteinExistence type="predicted"/>
<sequence length="363" mass="42263">MRAVERLLLPTVLFILFLVFTVDAVNRGHQVNAEEVKKVICPQCYKMESGMIQEFFVVSNVYYGLRYIPVFNLTRFQRYMIEVTGGGFFKRVQVKLMDGDYQYAVNGRNNMRSTDPQFCFHNTQYPMDHERAFTYLYIYIKSKTEAYDLRRVCDDDFQVHDPAFLLQELPRELAGEFNYQYLDTCFEFKNRTCVYDVDNPSYLTFFEGKRHRIAYMRNGIVVYLGCIDYRCAYYMHDTKTGTDWWIPDDIKVHTSSVSGDIRTIVPLLRPDDPFNDSPLRYKYTTTTETPTTQLTTTVKTTRQTLAPLTRNPGGDDTAPEHHEEPEAPEHHEDGSETETVTKADSSAENVAVMWIVALMLYGF</sequence>
<dbReference type="Proteomes" id="UP000783686">
    <property type="component" value="Unassembled WGS sequence"/>
</dbReference>
<feature type="signal peptide" evidence="2">
    <location>
        <begin position="1"/>
        <end position="24"/>
    </location>
</feature>
<feature type="region of interest" description="Disordered" evidence="1">
    <location>
        <begin position="305"/>
        <end position="344"/>
    </location>
</feature>
<evidence type="ECO:0000313" key="4">
    <source>
        <dbReference type="Proteomes" id="UP000614601"/>
    </source>
</evidence>
<reference evidence="3" key="1">
    <citation type="submission" date="2020-09" db="EMBL/GenBank/DDBJ databases">
        <authorList>
            <person name="Kikuchi T."/>
        </authorList>
    </citation>
    <scope>NUCLEOTIDE SEQUENCE</scope>
    <source>
        <strain evidence="3">SH1</strain>
    </source>
</reference>
<feature type="compositionally biased region" description="Basic and acidic residues" evidence="1">
    <location>
        <begin position="318"/>
        <end position="334"/>
    </location>
</feature>
<organism evidence="3 4">
    <name type="scientific">Bursaphelenchus okinawaensis</name>
    <dbReference type="NCBI Taxonomy" id="465554"/>
    <lineage>
        <taxon>Eukaryota</taxon>
        <taxon>Metazoa</taxon>
        <taxon>Ecdysozoa</taxon>
        <taxon>Nematoda</taxon>
        <taxon>Chromadorea</taxon>
        <taxon>Rhabditida</taxon>
        <taxon>Tylenchina</taxon>
        <taxon>Tylenchomorpha</taxon>
        <taxon>Aphelenchoidea</taxon>
        <taxon>Aphelenchoididae</taxon>
        <taxon>Bursaphelenchus</taxon>
    </lineage>
</organism>
<evidence type="ECO:0000313" key="3">
    <source>
        <dbReference type="EMBL" id="CAD5207211.1"/>
    </source>
</evidence>
<dbReference type="AlphaFoldDB" id="A0A811JVV4"/>
<feature type="chain" id="PRO_5035594514" evidence="2">
    <location>
        <begin position="25"/>
        <end position="363"/>
    </location>
</feature>
<dbReference type="EMBL" id="CAJFDH010000001">
    <property type="protein sequence ID" value="CAD5207211.1"/>
    <property type="molecule type" value="Genomic_DNA"/>
</dbReference>
<keyword evidence="4" id="KW-1185">Reference proteome</keyword>